<evidence type="ECO:0000313" key="3">
    <source>
        <dbReference type="EMBL" id="AYJ87758.1"/>
    </source>
</evidence>
<dbReference type="AlphaFoldDB" id="A0A494TQL6"/>
<dbReference type="RefSeq" id="WP_121155455.1">
    <property type="nucleotide sequence ID" value="NZ_CP032829.1"/>
</dbReference>
<dbReference type="KEGG" id="spha:D3Y57_19795"/>
<dbReference type="EMBL" id="CP032829">
    <property type="protein sequence ID" value="AYJ87758.1"/>
    <property type="molecule type" value="Genomic_DNA"/>
</dbReference>
<reference evidence="3 4" key="1">
    <citation type="submission" date="2018-09" db="EMBL/GenBank/DDBJ databases">
        <title>Sphingomonas peninsula sp. nov., isolated from fildes peninsula, Antarctic soil.</title>
        <authorList>
            <person name="Yingchao G."/>
        </authorList>
    </citation>
    <scope>NUCLEOTIDE SEQUENCE [LARGE SCALE GENOMIC DNA]</scope>
    <source>
        <strain evidence="3 4">YZ-8</strain>
    </source>
</reference>
<dbReference type="Proteomes" id="UP000276254">
    <property type="component" value="Chromosome"/>
</dbReference>
<keyword evidence="2" id="KW-1133">Transmembrane helix</keyword>
<gene>
    <name evidence="3" type="ORF">D3Y57_19795</name>
</gene>
<keyword evidence="2" id="KW-0472">Membrane</keyword>
<evidence type="ECO:0000256" key="1">
    <source>
        <dbReference type="SAM" id="MobiDB-lite"/>
    </source>
</evidence>
<organism evidence="3 4">
    <name type="scientific">Sphingomonas paeninsulae</name>
    <dbReference type="NCBI Taxonomy" id="2319844"/>
    <lineage>
        <taxon>Bacteria</taxon>
        <taxon>Pseudomonadati</taxon>
        <taxon>Pseudomonadota</taxon>
        <taxon>Alphaproteobacteria</taxon>
        <taxon>Sphingomonadales</taxon>
        <taxon>Sphingomonadaceae</taxon>
        <taxon>Sphingomonas</taxon>
    </lineage>
</organism>
<proteinExistence type="predicted"/>
<name>A0A494TQL6_SPHPE</name>
<keyword evidence="4" id="KW-1185">Reference proteome</keyword>
<evidence type="ECO:0000256" key="2">
    <source>
        <dbReference type="SAM" id="Phobius"/>
    </source>
</evidence>
<feature type="transmembrane region" description="Helical" evidence="2">
    <location>
        <begin position="21"/>
        <end position="42"/>
    </location>
</feature>
<keyword evidence="2" id="KW-0812">Transmembrane</keyword>
<accession>A0A494TQL6</accession>
<evidence type="ECO:0008006" key="5">
    <source>
        <dbReference type="Google" id="ProtNLM"/>
    </source>
</evidence>
<protein>
    <recommendedName>
        <fullName evidence="5">Protein TonB</fullName>
    </recommendedName>
</protein>
<dbReference type="OrthoDB" id="7410762at2"/>
<feature type="region of interest" description="Disordered" evidence="1">
    <location>
        <begin position="112"/>
        <end position="141"/>
    </location>
</feature>
<feature type="region of interest" description="Disordered" evidence="1">
    <location>
        <begin position="70"/>
        <end position="91"/>
    </location>
</feature>
<evidence type="ECO:0000313" key="4">
    <source>
        <dbReference type="Proteomes" id="UP000276254"/>
    </source>
</evidence>
<feature type="compositionally biased region" description="Gly residues" evidence="1">
    <location>
        <begin position="120"/>
        <end position="141"/>
    </location>
</feature>
<sequence>MSLAFLQPASDWRRQKLSHRAIALGLAIAIELLFLLALLQLVPSASKKLLPPTTTTFQMLPAEIAQKVTKVEKSGGAPPAKTPTPRSAPVVVPKVPRPILTMSKDEFAATDISKLPKNGGNEGNGSGKGTGSAMGPGEGPGGEPMYNAEWYVEPPRGALALYLPNGAPPNSWGMVACKTIPNYGVENCQQLGESPVGSGISRALRLAAWQFKVRPPRIGGRPLMGVWVRIRFDFTKSEKDTDNSDGPN</sequence>